<dbReference type="OrthoDB" id="6039950at2759"/>
<keyword evidence="7 12" id="KW-0378">Hydrolase</keyword>
<dbReference type="FunFam" id="3.20.20.80:FF:000027">
    <property type="entry name" value="Alpha-L-fucosidase"/>
    <property type="match status" value="1"/>
</dbReference>
<dbReference type="GO" id="GO:0004560">
    <property type="term" value="F:alpha-L-fucosidase activity"/>
    <property type="evidence" value="ECO:0007669"/>
    <property type="project" value="UniProtKB-EC"/>
</dbReference>
<dbReference type="PRINTS" id="PR00741">
    <property type="entry name" value="GLHYDRLASE29"/>
</dbReference>
<dbReference type="PANTHER" id="PTHR10030">
    <property type="entry name" value="ALPHA-L-FUCOSIDASE"/>
    <property type="match status" value="1"/>
</dbReference>
<protein>
    <recommendedName>
        <fullName evidence="10">Putative alpha-L-fucosidase</fullName>
        <ecNumber evidence="5">3.2.1.51</ecNumber>
    </recommendedName>
    <alternativeName>
        <fullName evidence="11">Alpha-L-fucoside fucohydrolase</fullName>
    </alternativeName>
</protein>
<feature type="site" description="May be important for catalysis" evidence="13">
    <location>
        <position position="339"/>
    </location>
</feature>
<accession>A0A7R9M5U0</accession>
<evidence type="ECO:0000256" key="8">
    <source>
        <dbReference type="ARBA" id="ARBA00023180"/>
    </source>
</evidence>
<dbReference type="SUPFAM" id="SSF51445">
    <property type="entry name" value="(Trans)glycosidases"/>
    <property type="match status" value="2"/>
</dbReference>
<organism evidence="16">
    <name type="scientific">Oppiella nova</name>
    <dbReference type="NCBI Taxonomy" id="334625"/>
    <lineage>
        <taxon>Eukaryota</taxon>
        <taxon>Metazoa</taxon>
        <taxon>Ecdysozoa</taxon>
        <taxon>Arthropoda</taxon>
        <taxon>Chelicerata</taxon>
        <taxon>Arachnida</taxon>
        <taxon>Acari</taxon>
        <taxon>Acariformes</taxon>
        <taxon>Sarcoptiformes</taxon>
        <taxon>Oribatida</taxon>
        <taxon>Brachypylina</taxon>
        <taxon>Oppioidea</taxon>
        <taxon>Oppiidae</taxon>
        <taxon>Oppiella</taxon>
    </lineage>
</organism>
<feature type="chain" id="PRO_5035980528" description="Putative alpha-L-fucosidase" evidence="12">
    <location>
        <begin position="21"/>
        <end position="510"/>
    </location>
</feature>
<evidence type="ECO:0000313" key="16">
    <source>
        <dbReference type="EMBL" id="CAD7654028.1"/>
    </source>
</evidence>
<evidence type="ECO:0000256" key="5">
    <source>
        <dbReference type="ARBA" id="ARBA00012662"/>
    </source>
</evidence>
<feature type="signal peptide" evidence="12">
    <location>
        <begin position="1"/>
        <end position="20"/>
    </location>
</feature>
<dbReference type="InterPro" id="IPR018526">
    <property type="entry name" value="Glyco_hydro_29_CS"/>
</dbReference>
<feature type="domain" description="Alpha-L-fucosidase C-terminal" evidence="15">
    <location>
        <begin position="425"/>
        <end position="508"/>
    </location>
</feature>
<dbReference type="InterPro" id="IPR000933">
    <property type="entry name" value="Glyco_hydro_29"/>
</dbReference>
<dbReference type="EC" id="3.2.1.51" evidence="5"/>
<evidence type="ECO:0000256" key="3">
    <source>
        <dbReference type="ARBA" id="ARBA00004071"/>
    </source>
</evidence>
<dbReference type="InterPro" id="IPR057739">
    <property type="entry name" value="Glyco_hydro_29_N"/>
</dbReference>
<comment type="similarity">
    <text evidence="4 12">Belongs to the glycosyl hydrolase 29 family.</text>
</comment>
<evidence type="ECO:0000313" key="17">
    <source>
        <dbReference type="Proteomes" id="UP000728032"/>
    </source>
</evidence>
<dbReference type="EMBL" id="CAJPVJ010007419">
    <property type="protein sequence ID" value="CAG2171215.1"/>
    <property type="molecule type" value="Genomic_DNA"/>
</dbReference>
<evidence type="ECO:0000256" key="11">
    <source>
        <dbReference type="ARBA" id="ARBA00081661"/>
    </source>
</evidence>
<dbReference type="GO" id="GO:0016139">
    <property type="term" value="P:glycoside catabolic process"/>
    <property type="evidence" value="ECO:0007669"/>
    <property type="project" value="TreeGrafter"/>
</dbReference>
<gene>
    <name evidence="16" type="ORF">ONB1V03_LOCUS10678</name>
</gene>
<dbReference type="AlphaFoldDB" id="A0A7R9M5U0"/>
<dbReference type="InterPro" id="IPR013780">
    <property type="entry name" value="Glyco_hydro_b"/>
</dbReference>
<evidence type="ECO:0000256" key="7">
    <source>
        <dbReference type="ARBA" id="ARBA00022801"/>
    </source>
</evidence>
<feature type="domain" description="Glycoside hydrolase family 29 N-terminal" evidence="14">
    <location>
        <begin position="78"/>
        <end position="410"/>
    </location>
</feature>
<evidence type="ECO:0000256" key="2">
    <source>
        <dbReference type="ARBA" id="ARBA00000419"/>
    </source>
</evidence>
<comment type="function">
    <text evidence="3">Alpha-L-fucosidase is responsible for hydrolyzing the alpha-1,6-linked fucose joined to the reducing-end N-acetylglucosamine of the carbohydrate moieties of glycoproteins.</text>
</comment>
<feature type="domain" description="Glycoside hydrolase family 29 N-terminal" evidence="14">
    <location>
        <begin position="24"/>
        <end position="67"/>
    </location>
</feature>
<evidence type="ECO:0000256" key="9">
    <source>
        <dbReference type="ARBA" id="ARBA00023295"/>
    </source>
</evidence>
<name>A0A7R9M5U0_9ACAR</name>
<comment type="catalytic activity">
    <reaction evidence="2">
        <text>a neolactoside IV(2)-alpha-Fuc-nLc4Cer(d18:0) + H2O = a neolactoside nLc4Cer(d18:0) + L-fucose</text>
        <dbReference type="Rhea" id="RHEA:49308"/>
        <dbReference type="ChEBI" id="CHEBI:2181"/>
        <dbReference type="ChEBI" id="CHEBI:15377"/>
        <dbReference type="ChEBI" id="CHEBI:91119"/>
        <dbReference type="ChEBI" id="CHEBI:91121"/>
    </reaction>
    <physiologicalReaction direction="left-to-right" evidence="2">
        <dbReference type="Rhea" id="RHEA:49309"/>
    </physiologicalReaction>
</comment>
<dbReference type="PROSITE" id="PS00385">
    <property type="entry name" value="ALPHA_L_FUCOSIDASE"/>
    <property type="match status" value="1"/>
</dbReference>
<evidence type="ECO:0000256" key="4">
    <source>
        <dbReference type="ARBA" id="ARBA00007951"/>
    </source>
</evidence>
<evidence type="ECO:0000256" key="1">
    <source>
        <dbReference type="ARBA" id="ARBA00000321"/>
    </source>
</evidence>
<dbReference type="InterPro" id="IPR031919">
    <property type="entry name" value="Fucosidase_C"/>
</dbReference>
<dbReference type="Pfam" id="PF16757">
    <property type="entry name" value="Fucosidase_C"/>
    <property type="match status" value="1"/>
</dbReference>
<keyword evidence="6 12" id="KW-0732">Signal</keyword>
<keyword evidence="9 12" id="KW-0326">Glycosidase</keyword>
<dbReference type="GO" id="GO:0006004">
    <property type="term" value="P:fucose metabolic process"/>
    <property type="evidence" value="ECO:0007669"/>
    <property type="project" value="InterPro"/>
</dbReference>
<dbReference type="Pfam" id="PF01120">
    <property type="entry name" value="Alpha_L_fucos"/>
    <property type="match status" value="2"/>
</dbReference>
<evidence type="ECO:0000256" key="10">
    <source>
        <dbReference type="ARBA" id="ARBA00074133"/>
    </source>
</evidence>
<evidence type="ECO:0000259" key="15">
    <source>
        <dbReference type="Pfam" id="PF16757"/>
    </source>
</evidence>
<dbReference type="InterPro" id="IPR017853">
    <property type="entry name" value="GH"/>
</dbReference>
<evidence type="ECO:0000256" key="12">
    <source>
        <dbReference type="PIRNR" id="PIRNR001092"/>
    </source>
</evidence>
<dbReference type="EMBL" id="OC922244">
    <property type="protein sequence ID" value="CAD7654028.1"/>
    <property type="molecule type" value="Genomic_DNA"/>
</dbReference>
<dbReference type="GO" id="GO:0005764">
    <property type="term" value="C:lysosome"/>
    <property type="evidence" value="ECO:0007669"/>
    <property type="project" value="TreeGrafter"/>
</dbReference>
<proteinExistence type="inferred from homology"/>
<reference evidence="16" key="1">
    <citation type="submission" date="2020-11" db="EMBL/GenBank/DDBJ databases">
        <authorList>
            <person name="Tran Van P."/>
        </authorList>
    </citation>
    <scope>NUCLEOTIDE SEQUENCE</scope>
</reference>
<evidence type="ECO:0000256" key="13">
    <source>
        <dbReference type="PIRSR" id="PIRSR001092-1"/>
    </source>
</evidence>
<dbReference type="InterPro" id="IPR016286">
    <property type="entry name" value="FUC_metazoa-typ"/>
</dbReference>
<evidence type="ECO:0000259" key="14">
    <source>
        <dbReference type="Pfam" id="PF01120"/>
    </source>
</evidence>
<evidence type="ECO:0000256" key="6">
    <source>
        <dbReference type="ARBA" id="ARBA00022729"/>
    </source>
</evidence>
<dbReference type="Gene3D" id="2.60.40.1180">
    <property type="entry name" value="Golgi alpha-mannosidase II"/>
    <property type="match status" value="1"/>
</dbReference>
<dbReference type="PANTHER" id="PTHR10030:SF37">
    <property type="entry name" value="ALPHA-L-FUCOSIDASE-RELATED"/>
    <property type="match status" value="1"/>
</dbReference>
<sequence length="510" mass="58968">MSTIRYIIILLAICLLGVYADPGAQRYEPTWDSLDKRVTPTWYDEAKLGIFIHWGLFSVPSFDNEWFCLLGVYADPGAQRYEPTWDSLDKRVTPTWYDEAKLGIFIHWGLFSVPSFDNEWFWWNWAHNDTKYINFMAKNYRPGFTYGDFANQFTAEWYDPDKWAEIFKASGAKYIALTSKHHEGYTLWPSTTSFNWNAMDVGPKRDLLGDLAVAVRKQGIKFGAYHSLMDWYHPLFLSDEKSGWKDTDFVKAKSRPELEELVNKYKPELIWSDGDWTAPATYWNSTDIIAWLYNDSPVKDTIVVNDRWGKDMICHHGDFYTCSDRYAPSVLQPHKWESCMSFDKKSWGFRREAPLADYMTTEEVVHSFVQTISCGGNLLLNIGPTHDGRIPLLFEERLRQLGAWLGINGEAVYATKPWVNHRTHQNDSVSGDVWYTYKDKNVYPIALSWPKNNQLELGDIDFKTVNTVELLGTTGQLAVKEKGKGVVITFPSLTPPIKLDYAYALRIKTK</sequence>
<keyword evidence="17" id="KW-1185">Reference proteome</keyword>
<comment type="catalytic activity">
    <reaction evidence="1">
        <text>a neolactoside IV(2)-alpha-Fuc-nLc4Cer(d18:1(4E)) + H2O = a neolactoside nLc4Cer(d18:1(4E)) + L-fucose</text>
        <dbReference type="Rhea" id="RHEA:48224"/>
        <dbReference type="ChEBI" id="CHEBI:2181"/>
        <dbReference type="ChEBI" id="CHEBI:15377"/>
        <dbReference type="ChEBI" id="CHEBI:17006"/>
        <dbReference type="ChEBI" id="CHEBI:28691"/>
    </reaction>
    <physiologicalReaction direction="left-to-right" evidence="1">
        <dbReference type="Rhea" id="RHEA:48225"/>
    </physiologicalReaction>
</comment>
<dbReference type="PIRSF" id="PIRSF001092">
    <property type="entry name" value="Alpha-L-fucosidase"/>
    <property type="match status" value="1"/>
</dbReference>
<dbReference type="Gene3D" id="3.20.20.80">
    <property type="entry name" value="Glycosidases"/>
    <property type="match status" value="2"/>
</dbReference>
<dbReference type="SMART" id="SM00812">
    <property type="entry name" value="Alpha_L_fucos"/>
    <property type="match status" value="1"/>
</dbReference>
<dbReference type="Proteomes" id="UP000728032">
    <property type="component" value="Unassembled WGS sequence"/>
</dbReference>
<keyword evidence="8" id="KW-0325">Glycoprotein</keyword>